<dbReference type="PIRSF" id="PIRSF001439">
    <property type="entry name" value="CryM"/>
    <property type="match status" value="1"/>
</dbReference>
<protein>
    <submittedName>
        <fullName evidence="1">Ectoine utilization protein EutC</fullName>
    </submittedName>
</protein>
<dbReference type="PANTHER" id="PTHR13812:SF19">
    <property type="entry name" value="KETIMINE REDUCTASE MU-CRYSTALLIN"/>
    <property type="match status" value="1"/>
</dbReference>
<accession>A0A024EF53</accession>
<dbReference type="Proteomes" id="UP000026913">
    <property type="component" value="Chromosome"/>
</dbReference>
<dbReference type="HOGENOM" id="CLU_042088_2_0_6"/>
<proteinExistence type="predicted"/>
<dbReference type="InterPro" id="IPR014334">
    <property type="entry name" value="Ectoine_EutC"/>
</dbReference>
<evidence type="ECO:0000313" key="2">
    <source>
        <dbReference type="Proteomes" id="UP000026913"/>
    </source>
</evidence>
<reference evidence="1 2" key="1">
    <citation type="journal article" date="2012" name="J. Bacteriol.">
        <title>Genome sequence of cold-adapted Pseudomonas mandelii strain JR-1.</title>
        <authorList>
            <person name="Jang S.H."/>
            <person name="Kim J."/>
            <person name="Kim J."/>
            <person name="Hong S."/>
            <person name="Lee C."/>
        </authorList>
    </citation>
    <scope>NUCLEOTIDE SEQUENCE [LARGE SCALE GENOMIC DNA]</scope>
    <source>
        <strain evidence="1 2">JR-1</strain>
    </source>
</reference>
<dbReference type="Gene3D" id="3.30.1780.10">
    <property type="entry name" value="ornithine cyclodeaminase, domain 1"/>
    <property type="match status" value="1"/>
</dbReference>
<dbReference type="KEGG" id="pman:OU5_4500"/>
<dbReference type="GO" id="GO:0005737">
    <property type="term" value="C:cytoplasm"/>
    <property type="evidence" value="ECO:0007669"/>
    <property type="project" value="TreeGrafter"/>
</dbReference>
<dbReference type="PANTHER" id="PTHR13812">
    <property type="entry name" value="KETIMINE REDUCTASE MU-CRYSTALLIN"/>
    <property type="match status" value="1"/>
</dbReference>
<dbReference type="AlphaFoldDB" id="A0A024EF53"/>
<dbReference type="Gene3D" id="3.40.50.720">
    <property type="entry name" value="NAD(P)-binding Rossmann-like Domain"/>
    <property type="match status" value="1"/>
</dbReference>
<name>A0A024EF53_9PSED</name>
<dbReference type="InterPro" id="IPR003462">
    <property type="entry name" value="ODC_Mu_crystall"/>
</dbReference>
<evidence type="ECO:0000313" key="1">
    <source>
        <dbReference type="EMBL" id="AHZ71579.1"/>
    </source>
</evidence>
<gene>
    <name evidence="1" type="primary">eutC</name>
    <name evidence="1" type="ORF">OU5_4500</name>
</gene>
<dbReference type="SUPFAM" id="SSF51735">
    <property type="entry name" value="NAD(P)-binding Rossmann-fold domains"/>
    <property type="match status" value="1"/>
</dbReference>
<organism evidence="1 2">
    <name type="scientific">Pseudomonas mandelii JR-1</name>
    <dbReference type="NCBI Taxonomy" id="1147786"/>
    <lineage>
        <taxon>Bacteria</taxon>
        <taxon>Pseudomonadati</taxon>
        <taxon>Pseudomonadota</taxon>
        <taxon>Gammaproteobacteria</taxon>
        <taxon>Pseudomonadales</taxon>
        <taxon>Pseudomonadaceae</taxon>
        <taxon>Pseudomonas</taxon>
    </lineage>
</organism>
<dbReference type="RefSeq" id="WP_010458180.1">
    <property type="nucleotide sequence ID" value="NZ_CP005960.1"/>
</dbReference>
<dbReference type="Pfam" id="PF02423">
    <property type="entry name" value="OCD_Mu_crystall"/>
    <property type="match status" value="1"/>
</dbReference>
<dbReference type="InterPro" id="IPR023401">
    <property type="entry name" value="ODC_N"/>
</dbReference>
<dbReference type="EMBL" id="CP005960">
    <property type="protein sequence ID" value="AHZ71579.1"/>
    <property type="molecule type" value="Genomic_DNA"/>
</dbReference>
<sequence length="330" mass="34743">MSDITLLSEADLRACVALDLPSIEAIEQAFVLLATAAVAMPPILRLDIPEHNGEVDVKTAYLPGLERFAIKVSPGFFDNPALGLPSLNGMMMLLSARTGLLEALLLDNGYLTAVRTAAAGAVAARALSRPDSRNVALIGAGEQAALQLQALRLVRPIKSVRVWARDSAKANSFSAELARSSGLAVTPCASIEEAMADADIAITCTPSREPLIEARHLHPGLHITAMGSDAEHKNEISPQALAQADLYVADRLSQTRLLGELHHALATGVMADESRLVELGQVLAGQRPGRTDTAQITVCDLTGTGAQDTAIANLAFERARSAGKGFQFGS</sequence>
<dbReference type="OrthoDB" id="9809203at2"/>
<dbReference type="NCBIfam" id="NF006141">
    <property type="entry name" value="PRK08291.1"/>
    <property type="match status" value="1"/>
</dbReference>
<dbReference type="InterPro" id="IPR036291">
    <property type="entry name" value="NAD(P)-bd_dom_sf"/>
</dbReference>
<dbReference type="NCBIfam" id="TIGR02992">
    <property type="entry name" value="ectoine_eutC"/>
    <property type="match status" value="1"/>
</dbReference>